<evidence type="ECO:0000256" key="1">
    <source>
        <dbReference type="SAM" id="Phobius"/>
    </source>
</evidence>
<comment type="caution">
    <text evidence="3">The sequence shown here is derived from an EMBL/GenBank/DDBJ whole genome shotgun (WGS) entry which is preliminary data.</text>
</comment>
<feature type="domain" description="PilZ" evidence="2">
    <location>
        <begin position="141"/>
        <end position="234"/>
    </location>
</feature>
<feature type="transmembrane region" description="Helical" evidence="1">
    <location>
        <begin position="16"/>
        <end position="41"/>
    </location>
</feature>
<proteinExistence type="predicted"/>
<gene>
    <name evidence="3" type="ORF">IQ235_01660</name>
</gene>
<feature type="transmembrane region" description="Helical" evidence="1">
    <location>
        <begin position="62"/>
        <end position="86"/>
    </location>
</feature>
<reference evidence="3" key="1">
    <citation type="submission" date="2020-10" db="EMBL/GenBank/DDBJ databases">
        <authorList>
            <person name="Castelo-Branco R."/>
            <person name="Eusebio N."/>
            <person name="Adriana R."/>
            <person name="Vieira A."/>
            <person name="Brugerolle De Fraissinette N."/>
            <person name="Rezende De Castro R."/>
            <person name="Schneider M.P."/>
            <person name="Vasconcelos V."/>
            <person name="Leao P.N."/>
        </authorList>
    </citation>
    <scope>NUCLEOTIDE SEQUENCE</scope>
    <source>
        <strain evidence="3">LEGE 11467</strain>
    </source>
</reference>
<evidence type="ECO:0000313" key="4">
    <source>
        <dbReference type="Proteomes" id="UP000621799"/>
    </source>
</evidence>
<dbReference type="InterPro" id="IPR009875">
    <property type="entry name" value="PilZ_domain"/>
</dbReference>
<dbReference type="EMBL" id="JADEXN010000013">
    <property type="protein sequence ID" value="MBE9039501.1"/>
    <property type="molecule type" value="Genomic_DNA"/>
</dbReference>
<name>A0A928VSU3_9CYAN</name>
<feature type="transmembrane region" description="Helical" evidence="1">
    <location>
        <begin position="114"/>
        <end position="132"/>
    </location>
</feature>
<organism evidence="3 4">
    <name type="scientific">Zarconia navalis LEGE 11467</name>
    <dbReference type="NCBI Taxonomy" id="1828826"/>
    <lineage>
        <taxon>Bacteria</taxon>
        <taxon>Bacillati</taxon>
        <taxon>Cyanobacteriota</taxon>
        <taxon>Cyanophyceae</taxon>
        <taxon>Oscillatoriophycideae</taxon>
        <taxon>Oscillatoriales</taxon>
        <taxon>Oscillatoriales incertae sedis</taxon>
        <taxon>Zarconia</taxon>
        <taxon>Zarconia navalis</taxon>
    </lineage>
</organism>
<dbReference type="Proteomes" id="UP000621799">
    <property type="component" value="Unassembled WGS sequence"/>
</dbReference>
<dbReference type="GO" id="GO:0035438">
    <property type="term" value="F:cyclic-di-GMP binding"/>
    <property type="evidence" value="ECO:0007669"/>
    <property type="project" value="InterPro"/>
</dbReference>
<keyword evidence="1" id="KW-0812">Transmembrane</keyword>
<keyword evidence="1" id="KW-0472">Membrane</keyword>
<dbReference type="AlphaFoldDB" id="A0A928VSU3"/>
<feature type="non-terminal residue" evidence="3">
    <location>
        <position position="1"/>
    </location>
</feature>
<protein>
    <submittedName>
        <fullName evidence="3">PilZ domain-containing protein</fullName>
    </submittedName>
</protein>
<dbReference type="Pfam" id="PF07238">
    <property type="entry name" value="PilZ"/>
    <property type="match status" value="1"/>
</dbReference>
<evidence type="ECO:0000259" key="2">
    <source>
        <dbReference type="Pfam" id="PF07238"/>
    </source>
</evidence>
<keyword evidence="4" id="KW-1185">Reference proteome</keyword>
<keyword evidence="1" id="KW-1133">Transmembrane helix</keyword>
<accession>A0A928VSU3</accession>
<dbReference type="Gene3D" id="2.40.10.220">
    <property type="entry name" value="predicted glycosyltransferase like domains"/>
    <property type="match status" value="1"/>
</dbReference>
<evidence type="ECO:0000313" key="3">
    <source>
        <dbReference type="EMBL" id="MBE9039501.1"/>
    </source>
</evidence>
<sequence>YFISFILFSWLNRRSLSIFVADLYAVVQSFAVSVTVIQTLLKPFDRKFKVTPKGILKKGYNFHYRLAAPSIAIALATVLGLTFNLLQIDLVPSFISTHLGTIDRTTVNSLGNFWASYNLFFILLAILSFIDVPQSSPYLDFPLQYPIRVQADGNILSGTTDRISEVGATVKLERSFVPIEALESLPMQLEIIEENLTIPARVFELQMDNEQLILTLQFQPLSLDRERHLIELLFCRPGRWHRQESPGELKSAGLLIQALLKPKFARRTRQSP</sequence>
<dbReference type="RefSeq" id="WP_264319763.1">
    <property type="nucleotide sequence ID" value="NZ_JADEXN010000013.1"/>
</dbReference>